<reference evidence="1 2" key="1">
    <citation type="submission" date="2016-12" db="EMBL/GenBank/DDBJ databases">
        <title>Characterization of two jumbo phages RP12 and RP31 infecting the phytopathogen Ralstonia solanacearum.</title>
        <authorList>
            <person name="Kawasaki T."/>
            <person name="Yoshikawa G."/>
            <person name="Ogata H."/>
            <person name="Yamada T."/>
        </authorList>
    </citation>
    <scope>NUCLEOTIDE SEQUENCE [LARGE SCALE GENOMIC DNA]</scope>
    <source>
        <strain evidence="1 2">RP12</strain>
    </source>
</reference>
<proteinExistence type="predicted"/>
<evidence type="ECO:0000313" key="1">
    <source>
        <dbReference type="EMBL" id="BAW19023.1"/>
    </source>
</evidence>
<dbReference type="GeneID" id="40074444"/>
<dbReference type="EMBL" id="AP017924">
    <property type="protein sequence ID" value="BAW19023.1"/>
    <property type="molecule type" value="Genomic_DNA"/>
</dbReference>
<organism evidence="1 2">
    <name type="scientific">Ralstonia phage RP12</name>
    <dbReference type="NCBI Taxonomy" id="1923889"/>
    <lineage>
        <taxon>Viruses</taxon>
        <taxon>Duplodnaviria</taxon>
        <taxon>Heunggongvirae</taxon>
        <taxon>Uroviricota</taxon>
        <taxon>Caudoviricetes</taxon>
        <taxon>Chimalliviridae</taxon>
        <taxon>Ripduovirus</taxon>
        <taxon>Ripduovirus RP12</taxon>
    </lineage>
</organism>
<name>A0A1L7N0N2_9CAUD</name>
<accession>A0A1L7N0N2</accession>
<evidence type="ECO:0000313" key="2">
    <source>
        <dbReference type="Proteomes" id="UP000222831"/>
    </source>
</evidence>
<dbReference type="RefSeq" id="YP_009598742.1">
    <property type="nucleotide sequence ID" value="NC_041911.1"/>
</dbReference>
<keyword evidence="2" id="KW-1185">Reference proteome</keyword>
<dbReference type="Proteomes" id="UP000222831">
    <property type="component" value="Segment"/>
</dbReference>
<sequence>MAKASTNDEQDSVSNLPKHEQARLYVEKIAAREAGSRPFNPIRASGVFLQCVNVDVSALTERINLYAERLELQDGLTPKDCFAEVKTVSLDQFFTDTEGMYIPLSEFDIFLHSCQRLFAVIERGLERKDRNVEYSIRLMNKCFASIHNVCRAVEEASH</sequence>
<protein>
    <submittedName>
        <fullName evidence="1">Uncharacterized protein</fullName>
    </submittedName>
</protein>
<dbReference type="KEGG" id="vg:40074444"/>